<dbReference type="Proteomes" id="UP000693946">
    <property type="component" value="Linkage Group LG11"/>
</dbReference>
<name>A0AAV6SRR7_SOLSE</name>
<dbReference type="AlphaFoldDB" id="A0AAV6SRR7"/>
<keyword evidence="3" id="KW-1185">Reference proteome</keyword>
<feature type="compositionally biased region" description="Polar residues" evidence="1">
    <location>
        <begin position="21"/>
        <end position="34"/>
    </location>
</feature>
<proteinExistence type="predicted"/>
<accession>A0AAV6SRR7</accession>
<evidence type="ECO:0000313" key="3">
    <source>
        <dbReference type="Proteomes" id="UP000693946"/>
    </source>
</evidence>
<organism evidence="2 3">
    <name type="scientific">Solea senegalensis</name>
    <name type="common">Senegalese sole</name>
    <dbReference type="NCBI Taxonomy" id="28829"/>
    <lineage>
        <taxon>Eukaryota</taxon>
        <taxon>Metazoa</taxon>
        <taxon>Chordata</taxon>
        <taxon>Craniata</taxon>
        <taxon>Vertebrata</taxon>
        <taxon>Euteleostomi</taxon>
        <taxon>Actinopterygii</taxon>
        <taxon>Neopterygii</taxon>
        <taxon>Teleostei</taxon>
        <taxon>Neoteleostei</taxon>
        <taxon>Acanthomorphata</taxon>
        <taxon>Carangaria</taxon>
        <taxon>Pleuronectiformes</taxon>
        <taxon>Pleuronectoidei</taxon>
        <taxon>Soleidae</taxon>
        <taxon>Solea</taxon>
    </lineage>
</organism>
<feature type="region of interest" description="Disordered" evidence="1">
    <location>
        <begin position="1"/>
        <end position="35"/>
    </location>
</feature>
<comment type="caution">
    <text evidence="2">The sequence shown here is derived from an EMBL/GenBank/DDBJ whole genome shotgun (WGS) entry which is preliminary data.</text>
</comment>
<evidence type="ECO:0000313" key="2">
    <source>
        <dbReference type="EMBL" id="KAG7519117.1"/>
    </source>
</evidence>
<feature type="compositionally biased region" description="Low complexity" evidence="1">
    <location>
        <begin position="1"/>
        <end position="13"/>
    </location>
</feature>
<sequence>MRPESSYSSVSSSGRPPGLSVKSQRTRSLSCDTHQQQQQVVIHPIDLSPGDSAGTRCHLWVTTVDLQLHL</sequence>
<dbReference type="EMBL" id="JAGKHQ010000003">
    <property type="protein sequence ID" value="KAG7519117.1"/>
    <property type="molecule type" value="Genomic_DNA"/>
</dbReference>
<reference evidence="2 3" key="1">
    <citation type="journal article" date="2021" name="Sci. Rep.">
        <title>Chromosome anchoring in Senegalese sole (Solea senegalensis) reveals sex-associated markers and genome rearrangements in flatfish.</title>
        <authorList>
            <person name="Guerrero-Cozar I."/>
            <person name="Gomez-Garrido J."/>
            <person name="Berbel C."/>
            <person name="Martinez-Blanch J.F."/>
            <person name="Alioto T."/>
            <person name="Claros M.G."/>
            <person name="Gagnaire P.A."/>
            <person name="Manchado M."/>
        </authorList>
    </citation>
    <scope>NUCLEOTIDE SEQUENCE [LARGE SCALE GENOMIC DNA]</scope>
    <source>
        <strain evidence="2">Sse05_10M</strain>
    </source>
</reference>
<gene>
    <name evidence="2" type="ORF">JOB18_001575</name>
</gene>
<protein>
    <submittedName>
        <fullName evidence="2">Uncharacterized protein</fullName>
    </submittedName>
</protein>
<evidence type="ECO:0000256" key="1">
    <source>
        <dbReference type="SAM" id="MobiDB-lite"/>
    </source>
</evidence>